<reference evidence="1 2" key="1">
    <citation type="submission" date="2019-09" db="EMBL/GenBank/DDBJ databases">
        <title>Genomes of Cryomorphaceae.</title>
        <authorList>
            <person name="Bowman J.P."/>
        </authorList>
    </citation>
    <scope>NUCLEOTIDE SEQUENCE [LARGE SCALE GENOMIC DNA]</scope>
    <source>
        <strain evidence="1 2">KCTC 52047</strain>
    </source>
</reference>
<keyword evidence="2" id="KW-1185">Reference proteome</keyword>
<evidence type="ECO:0000313" key="1">
    <source>
        <dbReference type="EMBL" id="KAB1065608.1"/>
    </source>
</evidence>
<evidence type="ECO:0000313" key="2">
    <source>
        <dbReference type="Proteomes" id="UP000435357"/>
    </source>
</evidence>
<dbReference type="EMBL" id="WACR01000002">
    <property type="protein sequence ID" value="KAB1065608.1"/>
    <property type="molecule type" value="Genomic_DNA"/>
</dbReference>
<comment type="caution">
    <text evidence="1">The sequence shown here is derived from an EMBL/GenBank/DDBJ whole genome shotgun (WGS) entry which is preliminary data.</text>
</comment>
<dbReference type="InterPro" id="IPR039470">
    <property type="entry name" value="Nuc_deoxyri_tr2"/>
</dbReference>
<organism evidence="1 2">
    <name type="scientific">Salibacter halophilus</name>
    <dbReference type="NCBI Taxonomy" id="1803916"/>
    <lineage>
        <taxon>Bacteria</taxon>
        <taxon>Pseudomonadati</taxon>
        <taxon>Bacteroidota</taxon>
        <taxon>Flavobacteriia</taxon>
        <taxon>Flavobacteriales</taxon>
        <taxon>Salibacteraceae</taxon>
        <taxon>Salibacter</taxon>
    </lineage>
</organism>
<protein>
    <recommendedName>
        <fullName evidence="3">Nucleoside 2-deoxyribosyltransferase</fullName>
    </recommendedName>
</protein>
<dbReference type="OrthoDB" id="9807498at2"/>
<dbReference type="Gene3D" id="3.40.50.450">
    <property type="match status" value="1"/>
</dbReference>
<sequence>MKQTIYLAGGFRSNWQNQVIEKLGEKFVFYDPRKHGLADEVSYTVWDLHHIKHSSILLAYMEATNPSGYGLSLEVGYAKALFKTVILVDERSITDKKFSRYFGMIRVTADITFNSLNEALEYLESF</sequence>
<gene>
    <name evidence="1" type="ORF">F3059_02845</name>
</gene>
<accession>A0A6N6M726</accession>
<dbReference type="RefSeq" id="WP_151166432.1">
    <property type="nucleotide sequence ID" value="NZ_WACR01000002.1"/>
</dbReference>
<dbReference type="AlphaFoldDB" id="A0A6N6M726"/>
<dbReference type="Proteomes" id="UP000435357">
    <property type="component" value="Unassembled WGS sequence"/>
</dbReference>
<dbReference type="SUPFAM" id="SSF52309">
    <property type="entry name" value="N-(deoxy)ribosyltransferase-like"/>
    <property type="match status" value="1"/>
</dbReference>
<proteinExistence type="predicted"/>
<dbReference type="Pfam" id="PF15891">
    <property type="entry name" value="Nuc_deoxyri_tr2"/>
    <property type="match status" value="1"/>
</dbReference>
<name>A0A6N6M726_9FLAO</name>
<evidence type="ECO:0008006" key="3">
    <source>
        <dbReference type="Google" id="ProtNLM"/>
    </source>
</evidence>